<accession>A0A9W8I538</accession>
<feature type="compositionally biased region" description="Basic and acidic residues" evidence="8">
    <location>
        <begin position="27"/>
        <end position="45"/>
    </location>
</feature>
<dbReference type="GO" id="GO:0003689">
    <property type="term" value="F:DNA clamp loader activity"/>
    <property type="evidence" value="ECO:0007669"/>
    <property type="project" value="TreeGrafter"/>
</dbReference>
<proteinExistence type="inferred from homology"/>
<feature type="compositionally biased region" description="Low complexity" evidence="8">
    <location>
        <begin position="171"/>
        <end position="206"/>
    </location>
</feature>
<dbReference type="InterPro" id="IPR009563">
    <property type="entry name" value="SSSCA1"/>
</dbReference>
<keyword evidence="11" id="KW-1185">Reference proteome</keyword>
<keyword evidence="3" id="KW-0235">DNA replication</keyword>
<dbReference type="InterPro" id="IPR013748">
    <property type="entry name" value="Rep_factorC_C"/>
</dbReference>
<evidence type="ECO:0000313" key="11">
    <source>
        <dbReference type="Proteomes" id="UP001140094"/>
    </source>
</evidence>
<dbReference type="GO" id="GO:0031390">
    <property type="term" value="C:Ctf18 RFC-like complex"/>
    <property type="evidence" value="ECO:0007669"/>
    <property type="project" value="TreeGrafter"/>
</dbReference>
<dbReference type="Proteomes" id="UP001140094">
    <property type="component" value="Unassembled WGS sequence"/>
</dbReference>
<dbReference type="SUPFAM" id="SSF48019">
    <property type="entry name" value="post-AAA+ oligomerization domain-like"/>
    <property type="match status" value="1"/>
</dbReference>
<organism evidence="10 11">
    <name type="scientific">Coemansia guatemalensis</name>
    <dbReference type="NCBI Taxonomy" id="2761395"/>
    <lineage>
        <taxon>Eukaryota</taxon>
        <taxon>Fungi</taxon>
        <taxon>Fungi incertae sedis</taxon>
        <taxon>Zoopagomycota</taxon>
        <taxon>Kickxellomycotina</taxon>
        <taxon>Kickxellomycetes</taxon>
        <taxon>Kickxellales</taxon>
        <taxon>Kickxellaceae</taxon>
        <taxon>Coemansia</taxon>
    </lineage>
</organism>
<feature type="compositionally biased region" description="Acidic residues" evidence="8">
    <location>
        <begin position="46"/>
        <end position="55"/>
    </location>
</feature>
<feature type="region of interest" description="Disordered" evidence="8">
    <location>
        <begin position="171"/>
        <end position="217"/>
    </location>
</feature>
<dbReference type="InterPro" id="IPR047854">
    <property type="entry name" value="RFC_lid"/>
</dbReference>
<evidence type="ECO:0000256" key="8">
    <source>
        <dbReference type="SAM" id="MobiDB-lite"/>
    </source>
</evidence>
<dbReference type="FunFam" id="3.40.50.300:FF:000107">
    <property type="entry name" value="Replication factor C subunit 4"/>
    <property type="match status" value="1"/>
</dbReference>
<dbReference type="GO" id="GO:0003677">
    <property type="term" value="F:DNA binding"/>
    <property type="evidence" value="ECO:0007669"/>
    <property type="project" value="InterPro"/>
</dbReference>
<evidence type="ECO:0000256" key="1">
    <source>
        <dbReference type="ARBA" id="ARBA00004123"/>
    </source>
</evidence>
<evidence type="ECO:0000313" key="10">
    <source>
        <dbReference type="EMBL" id="KAJ2806097.1"/>
    </source>
</evidence>
<gene>
    <name evidence="10" type="primary">RFC4</name>
    <name evidence="10" type="ORF">H4R20_001819</name>
</gene>
<evidence type="ECO:0000256" key="5">
    <source>
        <dbReference type="ARBA" id="ARBA00022840"/>
    </source>
</evidence>
<dbReference type="Pfam" id="PF00004">
    <property type="entry name" value="AAA"/>
    <property type="match status" value="1"/>
</dbReference>
<dbReference type="InterPro" id="IPR003959">
    <property type="entry name" value="ATPase_AAA_core"/>
</dbReference>
<dbReference type="GO" id="GO:0031389">
    <property type="term" value="C:Rad17 RFC-like complex"/>
    <property type="evidence" value="ECO:0007669"/>
    <property type="project" value="TreeGrafter"/>
</dbReference>
<name>A0A9W8I538_9FUNG</name>
<dbReference type="Gene3D" id="3.40.50.300">
    <property type="entry name" value="P-loop containing nucleotide triphosphate hydrolases"/>
    <property type="match status" value="1"/>
</dbReference>
<dbReference type="GO" id="GO:0006281">
    <property type="term" value="P:DNA repair"/>
    <property type="evidence" value="ECO:0007669"/>
    <property type="project" value="TreeGrafter"/>
</dbReference>
<dbReference type="GO" id="GO:0005663">
    <property type="term" value="C:DNA replication factor C complex"/>
    <property type="evidence" value="ECO:0007669"/>
    <property type="project" value="TreeGrafter"/>
</dbReference>
<dbReference type="Gene3D" id="1.10.8.60">
    <property type="match status" value="1"/>
</dbReference>
<keyword evidence="4" id="KW-0547">Nucleotide-binding</keyword>
<evidence type="ECO:0000256" key="7">
    <source>
        <dbReference type="ARBA" id="ARBA00070186"/>
    </source>
</evidence>
<dbReference type="PANTHER" id="PTHR11669">
    <property type="entry name" value="REPLICATION FACTOR C / DNA POLYMERASE III GAMMA-TAU SUBUNIT"/>
    <property type="match status" value="1"/>
</dbReference>
<dbReference type="Pfam" id="PF08542">
    <property type="entry name" value="Rep_fac_C"/>
    <property type="match status" value="1"/>
</dbReference>
<dbReference type="GO" id="GO:0005524">
    <property type="term" value="F:ATP binding"/>
    <property type="evidence" value="ECO:0007669"/>
    <property type="project" value="UniProtKB-KW"/>
</dbReference>
<dbReference type="SMART" id="SM00382">
    <property type="entry name" value="AAA"/>
    <property type="match status" value="1"/>
</dbReference>
<dbReference type="FunFam" id="1.10.8.60:FF:000012">
    <property type="entry name" value="Replication factor C subunit 4"/>
    <property type="match status" value="1"/>
</dbReference>
<sequence length="606" mass="66496">MSKLMLKRWSMLAESCEEDGCNAPLMRDPETGQDKCVWHDAKELFPDETNDEDGNAEDKNSSSSFGYTRREDEKLDSNPVVVERDANVIESVDGEDERSKQRRKRQEQGDLASQQIGKRLLQGWAMIDRVCPNASCFNVPLVQDRDKIQECVICGQRYMDEDAYAAKYGNSASNSAVGNSNTSNEIPAPKEAPAATAPPTTEAAAPAMPPPPADFLRSADQADSYEASALTTPGVKLALSALDAKIADLAKQLTAATDLDVIRRISHVISTCAVAIQECKEAMRGQKVEKYRPTVLKDVVGNAETVDRLNVISSSGNMPNLILAGAPGIGKTTSILCLAHGLLGPTYKEAVLELNASDDRGIEVVRNRIKMFAQKKVNLPAGRHKIIILDEADSMTPGAQQALRRTMEIYSNTTRFALACNLSNKIIEPIQSRCAILRFGALNKEQILHRLVEICRAEDLKYTPEGLEAVAFSADGDMRQAINNLQSTGSGFGFISPDNVFRVCDQPHPVVIRKMLKNCVGGEVDDAVACISHLWTQGYSAVDIITAIFRVVKIDKDLEEETKLQFIREIGITHMRIVDGLQTLVQLQGLAARMCKFAIPEKVFQV</sequence>
<dbReference type="PANTHER" id="PTHR11669:SF5">
    <property type="entry name" value="REPLICATION FACTOR C SUBUNIT 2"/>
    <property type="match status" value="1"/>
</dbReference>
<dbReference type="SUPFAM" id="SSF52540">
    <property type="entry name" value="P-loop containing nucleoside triphosphate hydrolases"/>
    <property type="match status" value="1"/>
</dbReference>
<dbReference type="GO" id="GO:0031391">
    <property type="term" value="C:Elg1 RFC-like complex"/>
    <property type="evidence" value="ECO:0007669"/>
    <property type="project" value="TreeGrafter"/>
</dbReference>
<evidence type="ECO:0000259" key="9">
    <source>
        <dbReference type="SMART" id="SM00382"/>
    </source>
</evidence>
<evidence type="ECO:0000256" key="2">
    <source>
        <dbReference type="ARBA" id="ARBA00005378"/>
    </source>
</evidence>
<dbReference type="GO" id="GO:0016887">
    <property type="term" value="F:ATP hydrolysis activity"/>
    <property type="evidence" value="ECO:0007669"/>
    <property type="project" value="InterPro"/>
</dbReference>
<feature type="domain" description="AAA+ ATPase" evidence="9">
    <location>
        <begin position="317"/>
        <end position="445"/>
    </location>
</feature>
<dbReference type="NCBIfam" id="NF001679">
    <property type="entry name" value="PRK00440.1"/>
    <property type="match status" value="1"/>
</dbReference>
<dbReference type="Pfam" id="PF06677">
    <property type="entry name" value="Auto_anti-p27"/>
    <property type="match status" value="2"/>
</dbReference>
<dbReference type="OrthoDB" id="4199794at2759"/>
<evidence type="ECO:0000256" key="6">
    <source>
        <dbReference type="ARBA" id="ARBA00023242"/>
    </source>
</evidence>
<dbReference type="Gene3D" id="1.20.272.10">
    <property type="match status" value="1"/>
</dbReference>
<keyword evidence="5" id="KW-0067">ATP-binding</keyword>
<dbReference type="EMBL" id="JANBUO010000226">
    <property type="protein sequence ID" value="KAJ2806097.1"/>
    <property type="molecule type" value="Genomic_DNA"/>
</dbReference>
<dbReference type="CDD" id="cd18140">
    <property type="entry name" value="HLD_clamp_RFC"/>
    <property type="match status" value="1"/>
</dbReference>
<dbReference type="FunFam" id="1.20.272.10:FF:000015">
    <property type="entry name" value="Replication factor C subunit 4"/>
    <property type="match status" value="1"/>
</dbReference>
<feature type="compositionally biased region" description="Basic and acidic residues" evidence="8">
    <location>
        <begin position="68"/>
        <end position="87"/>
    </location>
</feature>
<comment type="similarity">
    <text evidence="2">Belongs to the activator 1 small subunits family.</text>
</comment>
<dbReference type="InterPro" id="IPR008921">
    <property type="entry name" value="DNA_pol3_clamp-load_cplx_C"/>
</dbReference>
<dbReference type="GO" id="GO:0006271">
    <property type="term" value="P:DNA strand elongation involved in DNA replication"/>
    <property type="evidence" value="ECO:0007669"/>
    <property type="project" value="UniProtKB-ARBA"/>
</dbReference>
<dbReference type="AlphaFoldDB" id="A0A9W8I538"/>
<reference evidence="10" key="1">
    <citation type="submission" date="2022-07" db="EMBL/GenBank/DDBJ databases">
        <title>Phylogenomic reconstructions and comparative analyses of Kickxellomycotina fungi.</title>
        <authorList>
            <person name="Reynolds N.K."/>
            <person name="Stajich J.E."/>
            <person name="Barry K."/>
            <person name="Grigoriev I.V."/>
            <person name="Crous P."/>
            <person name="Smith M.E."/>
        </authorList>
    </citation>
    <scope>NUCLEOTIDE SEQUENCE</scope>
    <source>
        <strain evidence="10">NRRL 1565</strain>
    </source>
</reference>
<protein>
    <recommendedName>
        <fullName evidence="7">Replication factor C subunit 4</fullName>
    </recommendedName>
</protein>
<evidence type="ECO:0000256" key="4">
    <source>
        <dbReference type="ARBA" id="ARBA00022741"/>
    </source>
</evidence>
<comment type="subcellular location">
    <subcellularLocation>
        <location evidence="1">Nucleus</location>
    </subcellularLocation>
</comment>
<keyword evidence="6" id="KW-0539">Nucleus</keyword>
<dbReference type="InterPro" id="IPR027417">
    <property type="entry name" value="P-loop_NTPase"/>
</dbReference>
<feature type="region of interest" description="Disordered" evidence="8">
    <location>
        <begin position="21"/>
        <end position="112"/>
    </location>
</feature>
<dbReference type="InterPro" id="IPR003593">
    <property type="entry name" value="AAA+_ATPase"/>
</dbReference>
<evidence type="ECO:0000256" key="3">
    <source>
        <dbReference type="ARBA" id="ARBA00022705"/>
    </source>
</evidence>
<dbReference type="InterPro" id="IPR050238">
    <property type="entry name" value="DNA_Rep/Repair_Clamp_Loader"/>
</dbReference>
<comment type="caution">
    <text evidence="10">The sequence shown here is derived from an EMBL/GenBank/DDBJ whole genome shotgun (WGS) entry which is preliminary data.</text>
</comment>
<dbReference type="CDD" id="cd00009">
    <property type="entry name" value="AAA"/>
    <property type="match status" value="1"/>
</dbReference>